<protein>
    <recommendedName>
        <fullName evidence="2">DUF6534 domain-containing protein</fullName>
    </recommendedName>
</protein>
<gene>
    <name evidence="3" type="ORF">OH76DRAFT_1473831</name>
</gene>
<reference evidence="3 4" key="1">
    <citation type="journal article" date="2018" name="Biotechnol. Biofuels">
        <title>Integrative visual omics of the white-rot fungus Polyporus brumalis exposes the biotechnological potential of its oxidative enzymes for delignifying raw plant biomass.</title>
        <authorList>
            <person name="Miyauchi S."/>
            <person name="Rancon A."/>
            <person name="Drula E."/>
            <person name="Hage H."/>
            <person name="Chaduli D."/>
            <person name="Favel A."/>
            <person name="Grisel S."/>
            <person name="Henrissat B."/>
            <person name="Herpoel-Gimbert I."/>
            <person name="Ruiz-Duenas F.J."/>
            <person name="Chevret D."/>
            <person name="Hainaut M."/>
            <person name="Lin J."/>
            <person name="Wang M."/>
            <person name="Pangilinan J."/>
            <person name="Lipzen A."/>
            <person name="Lesage-Meessen L."/>
            <person name="Navarro D."/>
            <person name="Riley R."/>
            <person name="Grigoriev I.V."/>
            <person name="Zhou S."/>
            <person name="Raouche S."/>
            <person name="Rosso M.N."/>
        </authorList>
    </citation>
    <scope>NUCLEOTIDE SEQUENCE [LARGE SCALE GENOMIC DNA]</scope>
    <source>
        <strain evidence="3 4">BRFM 1820</strain>
    </source>
</reference>
<dbReference type="PANTHER" id="PTHR40465">
    <property type="entry name" value="CHROMOSOME 1, WHOLE GENOME SHOTGUN SEQUENCE"/>
    <property type="match status" value="1"/>
</dbReference>
<feature type="domain" description="DUF6534" evidence="2">
    <location>
        <begin position="177"/>
        <end position="261"/>
    </location>
</feature>
<sequence length="391" mass="42981">MMTSTNTPSFLPALPALDNTFGAYLLGTFLGMLQYGVLLYQVQEYCRLYPRDRGVLKCLVAAIVLLETVFSILNIHTCYHYLVLNYFAPPRLLFGVWSINFTPLASAMTVVVAQSFFARRVFLVGRRYRSIALIAVLLFVAIIALDAAGTAQAFLVKEFSKSGKVTWLAAAGSITASVADLLLTAVLIVALRRSRTGFKHTDSLIAVITMYTINTGLLTGIFHVLLWIVSIKYPENLIYGLIGIINTRLYGNVLLATLNARISFSKRGMHTFGVITADLPETSMEFRPGGFQSGDTMPRDVIELKSWNKSQGGVGANDVNNISSLKASGRSMGVDDSESEGRTAAISTFDRVLLSVKSSLWRLMKDMAHQDKGVFNCIRQVIVNEGKFGFL</sequence>
<evidence type="ECO:0000256" key="1">
    <source>
        <dbReference type="SAM" id="Phobius"/>
    </source>
</evidence>
<feature type="transmembrane region" description="Helical" evidence="1">
    <location>
        <begin position="54"/>
        <end position="75"/>
    </location>
</feature>
<keyword evidence="4" id="KW-1185">Reference proteome</keyword>
<feature type="transmembrane region" description="Helical" evidence="1">
    <location>
        <begin position="20"/>
        <end position="42"/>
    </location>
</feature>
<dbReference type="InterPro" id="IPR045339">
    <property type="entry name" value="DUF6534"/>
</dbReference>
<dbReference type="EMBL" id="KZ857435">
    <property type="protein sequence ID" value="RDX45637.1"/>
    <property type="molecule type" value="Genomic_DNA"/>
</dbReference>
<feature type="transmembrane region" description="Helical" evidence="1">
    <location>
        <begin position="130"/>
        <end position="155"/>
    </location>
</feature>
<keyword evidence="1" id="KW-1133">Transmembrane helix</keyword>
<evidence type="ECO:0000259" key="2">
    <source>
        <dbReference type="Pfam" id="PF20152"/>
    </source>
</evidence>
<evidence type="ECO:0000313" key="3">
    <source>
        <dbReference type="EMBL" id="RDX45637.1"/>
    </source>
</evidence>
<dbReference type="STRING" id="139420.A0A371CZD6"/>
<dbReference type="OrthoDB" id="2757490at2759"/>
<keyword evidence="1" id="KW-0812">Transmembrane</keyword>
<dbReference type="Pfam" id="PF20152">
    <property type="entry name" value="DUF6534"/>
    <property type="match status" value="1"/>
</dbReference>
<keyword evidence="1" id="KW-0472">Membrane</keyword>
<dbReference type="Proteomes" id="UP000256964">
    <property type="component" value="Unassembled WGS sequence"/>
</dbReference>
<dbReference type="AlphaFoldDB" id="A0A371CZD6"/>
<proteinExistence type="predicted"/>
<dbReference type="PANTHER" id="PTHR40465:SF1">
    <property type="entry name" value="DUF6534 DOMAIN-CONTAINING PROTEIN"/>
    <property type="match status" value="1"/>
</dbReference>
<feature type="transmembrane region" description="Helical" evidence="1">
    <location>
        <begin position="237"/>
        <end position="260"/>
    </location>
</feature>
<feature type="transmembrane region" description="Helical" evidence="1">
    <location>
        <begin position="167"/>
        <end position="191"/>
    </location>
</feature>
<name>A0A371CZD6_9APHY</name>
<feature type="transmembrane region" description="Helical" evidence="1">
    <location>
        <begin position="95"/>
        <end position="118"/>
    </location>
</feature>
<organism evidence="3 4">
    <name type="scientific">Lentinus brumalis</name>
    <dbReference type="NCBI Taxonomy" id="2498619"/>
    <lineage>
        <taxon>Eukaryota</taxon>
        <taxon>Fungi</taxon>
        <taxon>Dikarya</taxon>
        <taxon>Basidiomycota</taxon>
        <taxon>Agaricomycotina</taxon>
        <taxon>Agaricomycetes</taxon>
        <taxon>Polyporales</taxon>
        <taxon>Polyporaceae</taxon>
        <taxon>Lentinus</taxon>
    </lineage>
</organism>
<accession>A0A371CZD6</accession>
<evidence type="ECO:0000313" key="4">
    <source>
        <dbReference type="Proteomes" id="UP000256964"/>
    </source>
</evidence>
<feature type="transmembrane region" description="Helical" evidence="1">
    <location>
        <begin position="203"/>
        <end position="231"/>
    </location>
</feature>